<evidence type="ECO:0000259" key="11">
    <source>
        <dbReference type="PROSITE" id="PS51195"/>
    </source>
</evidence>
<dbReference type="GO" id="GO:0003724">
    <property type="term" value="F:RNA helicase activity"/>
    <property type="evidence" value="ECO:0007669"/>
    <property type="project" value="UniProtKB-EC"/>
</dbReference>
<dbReference type="PANTHER" id="PTHR24031">
    <property type="entry name" value="RNA HELICASE"/>
    <property type="match status" value="1"/>
</dbReference>
<dbReference type="PROSITE" id="PS51195">
    <property type="entry name" value="Q_MOTIF"/>
    <property type="match status" value="1"/>
</dbReference>
<dbReference type="Pfam" id="PF00271">
    <property type="entry name" value="Helicase_C"/>
    <property type="match status" value="1"/>
</dbReference>
<dbReference type="Gene3D" id="3.40.50.300">
    <property type="entry name" value="P-loop containing nucleotide triphosphate hydrolases"/>
    <property type="match status" value="2"/>
</dbReference>
<dbReference type="OrthoDB" id="10259640at2759"/>
<dbReference type="InterPro" id="IPR027417">
    <property type="entry name" value="P-loop_NTPase"/>
</dbReference>
<dbReference type="Proteomes" id="UP000784294">
    <property type="component" value="Unassembled WGS sequence"/>
</dbReference>
<dbReference type="InterPro" id="IPR001650">
    <property type="entry name" value="Helicase_C-like"/>
</dbReference>
<evidence type="ECO:0000259" key="9">
    <source>
        <dbReference type="PROSITE" id="PS51192"/>
    </source>
</evidence>
<dbReference type="GO" id="GO:0003723">
    <property type="term" value="F:RNA binding"/>
    <property type="evidence" value="ECO:0007669"/>
    <property type="project" value="UniProtKB-UniRule"/>
</dbReference>
<dbReference type="AlphaFoldDB" id="A0A3S4ZAZ8"/>
<dbReference type="SMART" id="SM00487">
    <property type="entry name" value="DEXDc"/>
    <property type="match status" value="1"/>
</dbReference>
<evidence type="ECO:0000313" key="13">
    <source>
        <dbReference type="Proteomes" id="UP000784294"/>
    </source>
</evidence>
<protein>
    <recommendedName>
        <fullName evidence="8">ATP-dependent RNA helicase</fullName>
        <ecNumber evidence="8">3.6.4.13</ecNumber>
    </recommendedName>
</protein>
<accession>A0A3S4ZAZ8</accession>
<dbReference type="EMBL" id="CAAALY010000690">
    <property type="protein sequence ID" value="VEL06946.1"/>
    <property type="molecule type" value="Genomic_DNA"/>
</dbReference>
<feature type="domain" description="Helicase C-terminal" evidence="10">
    <location>
        <begin position="228"/>
        <end position="386"/>
    </location>
</feature>
<evidence type="ECO:0000256" key="4">
    <source>
        <dbReference type="ARBA" id="ARBA00022840"/>
    </source>
</evidence>
<keyword evidence="3 7" id="KW-0347">Helicase</keyword>
<evidence type="ECO:0000259" key="10">
    <source>
        <dbReference type="PROSITE" id="PS51194"/>
    </source>
</evidence>
<comment type="similarity">
    <text evidence="7">Belongs to the DEAD box helicase family.</text>
</comment>
<feature type="short sequence motif" description="Q motif" evidence="6">
    <location>
        <begin position="7"/>
        <end position="35"/>
    </location>
</feature>
<dbReference type="PROSITE" id="PS00039">
    <property type="entry name" value="DEAD_ATP_HELICASE"/>
    <property type="match status" value="1"/>
</dbReference>
<evidence type="ECO:0000256" key="7">
    <source>
        <dbReference type="RuleBase" id="RU000492"/>
    </source>
</evidence>
<dbReference type="EC" id="3.6.4.13" evidence="8"/>
<evidence type="ECO:0000256" key="1">
    <source>
        <dbReference type="ARBA" id="ARBA00022741"/>
    </source>
</evidence>
<keyword evidence="13" id="KW-1185">Reference proteome</keyword>
<comment type="caution">
    <text evidence="12">The sequence shown here is derived from an EMBL/GenBank/DDBJ whole genome shotgun (WGS) entry which is preliminary data.</text>
</comment>
<feature type="domain" description="DEAD-box RNA helicase Q" evidence="11">
    <location>
        <begin position="7"/>
        <end position="35"/>
    </location>
</feature>
<dbReference type="InterPro" id="IPR014001">
    <property type="entry name" value="Helicase_ATP-bd"/>
</dbReference>
<evidence type="ECO:0000256" key="8">
    <source>
        <dbReference type="RuleBase" id="RU365068"/>
    </source>
</evidence>
<keyword evidence="5 8" id="KW-0694">RNA-binding</keyword>
<evidence type="ECO:0000256" key="3">
    <source>
        <dbReference type="ARBA" id="ARBA00022806"/>
    </source>
</evidence>
<evidence type="ECO:0000313" key="12">
    <source>
        <dbReference type="EMBL" id="VEL06946.1"/>
    </source>
</evidence>
<feature type="domain" description="Helicase ATP-binding" evidence="9">
    <location>
        <begin position="38"/>
        <end position="215"/>
    </location>
</feature>
<dbReference type="CDD" id="cd18787">
    <property type="entry name" value="SF2_C_DEAD"/>
    <property type="match status" value="1"/>
</dbReference>
<sequence length="386" mass="44090">TDPSSYKRFDAFPLSLPTLKALNLNNFTQPTEIQRRVLGPALLGKDIVVEARTGSGKTLAFIIPILENLFLSGATSLDGPVAIILTPTRELARQIFLVLQHVSKYHSFTIINIMGGKNLALQKEEWACIARANILVGTPGRLAHHQQQNPYLNMSSLRILVLDEADRLLDPTFRHDLQAILENLTPDRQTMLFSATQTKLLDQLIRLNMRNPLTVSTSLSKNSVTPAQLIQSYAIVPLEKKLDFLWAFLQSHCKKKIIVFFSTQKQVRFIYDLFHLMQPYYTLLQLRGNMLQIRRFQIYDKFLNSRKGAVLFATNLAERGLDFPDVNWVVQFDCPKQMDDYIHRVGRTARLERPGKAVTFLLPSERAFVDLLKERGIELVQQKFAV</sequence>
<organism evidence="12 13">
    <name type="scientific">Protopolystoma xenopodis</name>
    <dbReference type="NCBI Taxonomy" id="117903"/>
    <lineage>
        <taxon>Eukaryota</taxon>
        <taxon>Metazoa</taxon>
        <taxon>Spiralia</taxon>
        <taxon>Lophotrochozoa</taxon>
        <taxon>Platyhelminthes</taxon>
        <taxon>Monogenea</taxon>
        <taxon>Polyopisthocotylea</taxon>
        <taxon>Polystomatidea</taxon>
        <taxon>Polystomatidae</taxon>
        <taxon>Protopolystoma</taxon>
    </lineage>
</organism>
<dbReference type="PROSITE" id="PS51192">
    <property type="entry name" value="HELICASE_ATP_BIND_1"/>
    <property type="match status" value="1"/>
</dbReference>
<keyword evidence="1 7" id="KW-0547">Nucleotide-binding</keyword>
<dbReference type="SMART" id="SM00490">
    <property type="entry name" value="HELICc"/>
    <property type="match status" value="1"/>
</dbReference>
<evidence type="ECO:0000256" key="5">
    <source>
        <dbReference type="ARBA" id="ARBA00022884"/>
    </source>
</evidence>
<dbReference type="Pfam" id="PF00270">
    <property type="entry name" value="DEAD"/>
    <property type="match status" value="1"/>
</dbReference>
<comment type="domain">
    <text evidence="8">The Q motif is unique to and characteristic of the DEAD box family of RNA helicases and controls ATP binding and hydrolysis.</text>
</comment>
<feature type="non-terminal residue" evidence="12">
    <location>
        <position position="386"/>
    </location>
</feature>
<dbReference type="GO" id="GO:0005524">
    <property type="term" value="F:ATP binding"/>
    <property type="evidence" value="ECO:0007669"/>
    <property type="project" value="UniProtKB-UniRule"/>
</dbReference>
<dbReference type="InterPro" id="IPR014014">
    <property type="entry name" value="RNA_helicase_DEAD_Q_motif"/>
</dbReference>
<keyword evidence="2 7" id="KW-0378">Hydrolase</keyword>
<comment type="catalytic activity">
    <reaction evidence="8">
        <text>ATP + H2O = ADP + phosphate + H(+)</text>
        <dbReference type="Rhea" id="RHEA:13065"/>
        <dbReference type="ChEBI" id="CHEBI:15377"/>
        <dbReference type="ChEBI" id="CHEBI:15378"/>
        <dbReference type="ChEBI" id="CHEBI:30616"/>
        <dbReference type="ChEBI" id="CHEBI:43474"/>
        <dbReference type="ChEBI" id="CHEBI:456216"/>
        <dbReference type="EC" id="3.6.4.13"/>
    </reaction>
</comment>
<reference evidence="12" key="1">
    <citation type="submission" date="2018-11" db="EMBL/GenBank/DDBJ databases">
        <authorList>
            <consortium name="Pathogen Informatics"/>
        </authorList>
    </citation>
    <scope>NUCLEOTIDE SEQUENCE</scope>
</reference>
<gene>
    <name evidence="12" type="ORF">PXEA_LOCUS386</name>
</gene>
<name>A0A3S4ZAZ8_9PLAT</name>
<dbReference type="InterPro" id="IPR011545">
    <property type="entry name" value="DEAD/DEAH_box_helicase_dom"/>
</dbReference>
<proteinExistence type="inferred from homology"/>
<dbReference type="SUPFAM" id="SSF52540">
    <property type="entry name" value="P-loop containing nucleoside triphosphate hydrolases"/>
    <property type="match status" value="1"/>
</dbReference>
<dbReference type="InterPro" id="IPR000629">
    <property type="entry name" value="RNA-helicase_DEAD-box_CS"/>
</dbReference>
<keyword evidence="4 7" id="KW-0067">ATP-binding</keyword>
<dbReference type="PROSITE" id="PS51194">
    <property type="entry name" value="HELICASE_CTER"/>
    <property type="match status" value="1"/>
</dbReference>
<dbReference type="GO" id="GO:0016787">
    <property type="term" value="F:hydrolase activity"/>
    <property type="evidence" value="ECO:0007669"/>
    <property type="project" value="UniProtKB-KW"/>
</dbReference>
<comment type="function">
    <text evidence="8">RNA helicase.</text>
</comment>
<evidence type="ECO:0000256" key="6">
    <source>
        <dbReference type="PROSITE-ProRule" id="PRU00552"/>
    </source>
</evidence>
<evidence type="ECO:0000256" key="2">
    <source>
        <dbReference type="ARBA" id="ARBA00022801"/>
    </source>
</evidence>